<evidence type="ECO:0000313" key="2">
    <source>
        <dbReference type="Proteomes" id="UP000184076"/>
    </source>
</evidence>
<evidence type="ECO:0000313" key="1">
    <source>
        <dbReference type="EMBL" id="SHF82587.1"/>
    </source>
</evidence>
<dbReference type="InterPro" id="IPR010144">
    <property type="entry name" value="CRISPR-assoc_prot_Csd1-typ"/>
</dbReference>
<organism evidence="1 2">
    <name type="scientific">Desulfacinum infernum DSM 9756</name>
    <dbReference type="NCBI Taxonomy" id="1121391"/>
    <lineage>
        <taxon>Bacteria</taxon>
        <taxon>Pseudomonadati</taxon>
        <taxon>Thermodesulfobacteriota</taxon>
        <taxon>Syntrophobacteria</taxon>
        <taxon>Syntrophobacterales</taxon>
        <taxon>Syntrophobacteraceae</taxon>
        <taxon>Desulfacinum</taxon>
    </lineage>
</organism>
<sequence>MILQSLAKYYERLRSEGEIRVPEMGFQEHPIPFIIVLNREGVFRGILDMRTGEGRGLTARNFMVPKAVKRTSGIAANLLWDNPAYVLGCPKKDERKDPNKALKRAEQQHEAFVEEIRERCRSVLDDEGVQAVLRFLEARDFSAIYQDPCWPEIEKTGANLSFQLEGDWGLVCQRPRVQEAIRATCSQGGEPRQPCLVTGELDVPARLHAPIKGVRGGQSSGTNIVSFNLPAFWSYQKAQGANAPVGGWAEFAYTTALNTLLAKDSGRRFQLGDEITAVFWADKKHRMEEAFLELFGEVPPENSEADCRELVSLLKSPQTGIPPDLDPATRFFVLGLSPNAARLIVRFWYAGSVADLAAKMDRYFEDISMVQPKGELRYPSLSRLLGSLAPQRDKGKLPPNLGAEFLRSVLQGLPYPKGLLEAAVRRARAERGVDYARAALIKAVLVRQARVCGKETKEVGMSLDPGNEYVGYRLGRLFAVLEKIQEEANPGINTTIRERFYGAASATPVTVFPHLMKLKNHHLAKLENRRRVTHFERLIGQIIDGLESFPANMSLAEQGRFAVGYYHQRQAFYVKPETEEKREGRDE</sequence>
<dbReference type="STRING" id="1121391.SAMN02745206_02737"/>
<dbReference type="AlphaFoldDB" id="A0A1M5ETQ5"/>
<dbReference type="RefSeq" id="WP_073040392.1">
    <property type="nucleotide sequence ID" value="NZ_FQVB01000028.1"/>
</dbReference>
<gene>
    <name evidence="1" type="ORF">SAMN02745206_02737</name>
</gene>
<dbReference type="CDD" id="cd09757">
    <property type="entry name" value="Cas8c_I-C"/>
    <property type="match status" value="1"/>
</dbReference>
<reference evidence="2" key="1">
    <citation type="submission" date="2016-11" db="EMBL/GenBank/DDBJ databases">
        <authorList>
            <person name="Varghese N."/>
            <person name="Submissions S."/>
        </authorList>
    </citation>
    <scope>NUCLEOTIDE SEQUENCE [LARGE SCALE GENOMIC DNA]</scope>
    <source>
        <strain evidence="2">DSM 9756</strain>
    </source>
</reference>
<dbReference type="NCBIfam" id="TIGR01863">
    <property type="entry name" value="cas_Csd1"/>
    <property type="match status" value="1"/>
</dbReference>
<accession>A0A1M5ETQ5</accession>
<keyword evidence="2" id="KW-1185">Reference proteome</keyword>
<dbReference type="Pfam" id="PF09709">
    <property type="entry name" value="Cas_Csd1"/>
    <property type="match status" value="1"/>
</dbReference>
<dbReference type="EMBL" id="FQVB01000028">
    <property type="protein sequence ID" value="SHF82587.1"/>
    <property type="molecule type" value="Genomic_DNA"/>
</dbReference>
<dbReference type="Proteomes" id="UP000184076">
    <property type="component" value="Unassembled WGS sequence"/>
</dbReference>
<name>A0A1M5ETQ5_9BACT</name>
<dbReference type="OrthoDB" id="9778918at2"/>
<protein>
    <submittedName>
        <fullName evidence="1">CRISPR-associated protein, Csd1 family</fullName>
    </submittedName>
</protein>
<proteinExistence type="predicted"/>